<dbReference type="GeneID" id="28490654"/>
<evidence type="ECO:0000256" key="1">
    <source>
        <dbReference type="ARBA" id="ARBA00023004"/>
    </source>
</evidence>
<dbReference type="KEGG" id="pyc:TQ32_02430"/>
<dbReference type="EMBL" id="CP010835">
    <property type="protein sequence ID" value="AMM53472.1"/>
    <property type="molecule type" value="Genomic_DNA"/>
</dbReference>
<feature type="domain" description="Ferrous iron transporter FeoA-like" evidence="2">
    <location>
        <begin position="3"/>
        <end position="74"/>
    </location>
</feature>
<dbReference type="PANTHER" id="PTHR43151:SF2">
    <property type="entry name" value="FE(2+) TRANSPORT PROTEIN A-RELATED"/>
    <property type="match status" value="1"/>
</dbReference>
<dbReference type="InterPro" id="IPR007167">
    <property type="entry name" value="Fe-transptr_FeoA-like"/>
</dbReference>
<dbReference type="AlphaFoldDB" id="A0A127B7W1"/>
<dbReference type="PATRIC" id="fig|1609559.3.peg.494"/>
<dbReference type="Gene3D" id="2.30.30.90">
    <property type="match status" value="1"/>
</dbReference>
<dbReference type="PANTHER" id="PTHR43151">
    <property type="entry name" value="FEOA FAMILY PROTEIN"/>
    <property type="match status" value="1"/>
</dbReference>
<dbReference type="InterPro" id="IPR038157">
    <property type="entry name" value="FeoA_core_dom"/>
</dbReference>
<proteinExistence type="predicted"/>
<reference evidence="4" key="1">
    <citation type="submission" date="2015-02" db="EMBL/GenBank/DDBJ databases">
        <title>Pyrococcus kukulkanii sp. nov., a novel hyperthermophilic archaeon isolated from a deep-sea hydrothermal vent at the Guaymas Basin.</title>
        <authorList>
            <person name="Oger P.M."/>
            <person name="Callac N."/>
            <person name="Jebbar M."/>
            <person name="Godfroy A."/>
        </authorList>
    </citation>
    <scope>NUCLEOTIDE SEQUENCE [LARGE SCALE GENOMIC DNA]</scope>
    <source>
        <strain evidence="4">NCB100</strain>
    </source>
</reference>
<name>A0A127B7W1_9EURY</name>
<keyword evidence="1" id="KW-0408">Iron</keyword>
<dbReference type="SMART" id="SM00899">
    <property type="entry name" value="FeoA"/>
    <property type="match status" value="1"/>
</dbReference>
<gene>
    <name evidence="3" type="ORF">TQ32_02430</name>
</gene>
<evidence type="ECO:0000313" key="4">
    <source>
        <dbReference type="Proteomes" id="UP000070587"/>
    </source>
</evidence>
<organism evidence="3 4">
    <name type="scientific">Pyrococcus kukulkanii</name>
    <dbReference type="NCBI Taxonomy" id="1609559"/>
    <lineage>
        <taxon>Archaea</taxon>
        <taxon>Methanobacteriati</taxon>
        <taxon>Methanobacteriota</taxon>
        <taxon>Thermococci</taxon>
        <taxon>Thermococcales</taxon>
        <taxon>Thermococcaceae</taxon>
        <taxon>Pyrococcus</taxon>
    </lineage>
</organism>
<evidence type="ECO:0000313" key="3">
    <source>
        <dbReference type="EMBL" id="AMM53472.1"/>
    </source>
</evidence>
<dbReference type="RefSeq" id="WP_068320660.1">
    <property type="nucleotide sequence ID" value="NZ_CP010835.1"/>
</dbReference>
<reference evidence="3 4" key="2">
    <citation type="journal article" date="2016" name="Int. J. Syst. Evol. Microbiol.">
        <title>Pyrococcus kukulkanii sp. nov., a hyperthermophilic, piezophilic archaeon isolated from a deep-sea hydrothermal vent.</title>
        <authorList>
            <person name="Callac N."/>
            <person name="Oger P."/>
            <person name="Lesongeur F."/>
            <person name="Rattray J.E."/>
            <person name="Vannier P."/>
            <person name="Michoud G."/>
            <person name="Beauverger M."/>
            <person name="Gayet N."/>
            <person name="Rouxel O."/>
            <person name="Jebbar M."/>
            <person name="Godfroy A."/>
        </authorList>
    </citation>
    <scope>NUCLEOTIDE SEQUENCE [LARGE SCALE GENOMIC DNA]</scope>
    <source>
        <strain evidence="3 4">NCB100</strain>
    </source>
</reference>
<accession>A0A127B7W1</accession>
<sequence length="75" mass="7688">MYVPLTALNEGEAGVVVDIQGGPNARAKLVAMGIAPGVTVKVIKGRGPGPMIIAVGSSRIAIGWGIARKIIVRRV</sequence>
<dbReference type="Proteomes" id="UP000070587">
    <property type="component" value="Chromosome"/>
</dbReference>
<dbReference type="InterPro" id="IPR053184">
    <property type="entry name" value="FeoA-like"/>
</dbReference>
<dbReference type="GO" id="GO:0046914">
    <property type="term" value="F:transition metal ion binding"/>
    <property type="evidence" value="ECO:0007669"/>
    <property type="project" value="InterPro"/>
</dbReference>
<dbReference type="SUPFAM" id="SSF50037">
    <property type="entry name" value="C-terminal domain of transcriptional repressors"/>
    <property type="match status" value="1"/>
</dbReference>
<dbReference type="STRING" id="1609559.TQ32_02430"/>
<protein>
    <submittedName>
        <fullName evidence="3">Fe2+ transport protein</fullName>
    </submittedName>
</protein>
<dbReference type="Pfam" id="PF04023">
    <property type="entry name" value="FeoA"/>
    <property type="match status" value="1"/>
</dbReference>
<dbReference type="OrthoDB" id="105333at2157"/>
<evidence type="ECO:0000259" key="2">
    <source>
        <dbReference type="SMART" id="SM00899"/>
    </source>
</evidence>
<dbReference type="InterPro" id="IPR008988">
    <property type="entry name" value="Transcriptional_repressor_C"/>
</dbReference>